<evidence type="ECO:0000313" key="2">
    <source>
        <dbReference type="Proteomes" id="UP000032068"/>
    </source>
</evidence>
<sequence>MSRALSARAEQQYYALQEAIAEAYGVSSAARQFAVEATIAQELNDKITEKSDFLGRINVVPVDEIKGEKVIIGLNGPASSRTDTTQNDRVPRHLLDLDNLGYELFSTETDVALRFATIDSWAKFSDFAERYSAAVQRQIALDRIMVGWNGTHAAVQTNLANNPLLQDVNKGWMQIAREQIPAQVLTTDNVASKISLGAGGDYANLDALVHDIKQMIDPVFRDAGDLVAIVGSDLLAYDKGKLYAAQGQTPTEKERIEEQQVIATYGGLQSFVVPFFPATGVVVTSWDNLSLYYQSSSWRRHLLENPKRSQVEDYNARNEGYVIEQLGKFAAIEANRLELV</sequence>
<comment type="caution">
    <text evidence="1">The sequence shown here is derived from an EMBL/GenBank/DDBJ whole genome shotgun (WGS) entry which is preliminary data.</text>
</comment>
<name>A0A0D0JNX3_9PSED</name>
<accession>A0A0D0JNX3</accession>
<dbReference type="Proteomes" id="UP000032068">
    <property type="component" value="Unassembled WGS sequence"/>
</dbReference>
<dbReference type="NCBIfam" id="TIGR01551">
    <property type="entry name" value="major_capsid_P2"/>
    <property type="match status" value="1"/>
</dbReference>
<evidence type="ECO:0000313" key="1">
    <source>
        <dbReference type="EMBL" id="KIP97028.1"/>
    </source>
</evidence>
<dbReference type="EMBL" id="JXQW01000061">
    <property type="protein sequence ID" value="KIP97028.1"/>
    <property type="molecule type" value="Genomic_DNA"/>
</dbReference>
<dbReference type="RefSeq" id="WP_042555502.1">
    <property type="nucleotide sequence ID" value="NZ_JXQW01000061.1"/>
</dbReference>
<gene>
    <name evidence="1" type="ORF">RU08_19430</name>
</gene>
<proteinExistence type="predicted"/>
<dbReference type="AlphaFoldDB" id="A0A0D0JNX3"/>
<protein>
    <submittedName>
        <fullName evidence="1">Capsid protein</fullName>
    </submittedName>
</protein>
<dbReference type="Pfam" id="PF05125">
    <property type="entry name" value="Phage_cap_P2"/>
    <property type="match status" value="1"/>
</dbReference>
<dbReference type="OrthoDB" id="5464529at2"/>
<reference evidence="1 2" key="1">
    <citation type="submission" date="2014-12" db="EMBL/GenBank/DDBJ databases">
        <title>16Stimator: statistical estimation of ribosomal gene copy numbers from draft genome assemblies.</title>
        <authorList>
            <person name="Perisin M.A."/>
            <person name="Vetter M."/>
            <person name="Gilbert J.A."/>
            <person name="Bergelson J."/>
        </authorList>
    </citation>
    <scope>NUCLEOTIDE SEQUENCE [LARGE SCALE GENOMIC DNA]</scope>
    <source>
        <strain evidence="1 2">MEJ086</strain>
    </source>
</reference>
<dbReference type="InterPro" id="IPR006441">
    <property type="entry name" value="Phage_P2_GpN"/>
</dbReference>
<organism evidence="1 2">
    <name type="scientific">Pseudomonas fulva</name>
    <dbReference type="NCBI Taxonomy" id="47880"/>
    <lineage>
        <taxon>Bacteria</taxon>
        <taxon>Pseudomonadati</taxon>
        <taxon>Pseudomonadota</taxon>
        <taxon>Gammaproteobacteria</taxon>
        <taxon>Pseudomonadales</taxon>
        <taxon>Pseudomonadaceae</taxon>
        <taxon>Pseudomonas</taxon>
    </lineage>
</organism>